<evidence type="ECO:0000256" key="2">
    <source>
        <dbReference type="ARBA" id="ARBA00023125"/>
    </source>
</evidence>
<dbReference type="InterPro" id="IPR036388">
    <property type="entry name" value="WH-like_DNA-bd_sf"/>
</dbReference>
<dbReference type="Gene3D" id="1.20.120.530">
    <property type="entry name" value="GntR ligand-binding domain-like"/>
    <property type="match status" value="1"/>
</dbReference>
<evidence type="ECO:0000256" key="1">
    <source>
        <dbReference type="ARBA" id="ARBA00023015"/>
    </source>
</evidence>
<dbReference type="GO" id="GO:0003677">
    <property type="term" value="F:DNA binding"/>
    <property type="evidence" value="ECO:0007669"/>
    <property type="project" value="UniProtKB-KW"/>
</dbReference>
<evidence type="ECO:0000256" key="3">
    <source>
        <dbReference type="ARBA" id="ARBA00023163"/>
    </source>
</evidence>
<sequence>MSQPARPGRFPRVLEELGASICSGALPPGQAITLDQLEVQMRASRTVVREAVRSLATMGLVETRQRVGVRVLPLEFWNLFDSQVIRWRLAGQDREQQVRMLREIRLAIEPEAARLAARHTGPGLARALEQAARHMLSMSGHGPDRAETFAAADDAFHRLVLQGSGNAMFVQLADVVAAALHDRAAHVQAADDGAMHLHLKLAQQIGGGDQDAAWHTSRAIILRG</sequence>
<organism evidence="5 6">
    <name type="scientific">Bogoriella caseilytica</name>
    <dbReference type="NCBI Taxonomy" id="56055"/>
    <lineage>
        <taxon>Bacteria</taxon>
        <taxon>Bacillati</taxon>
        <taxon>Actinomycetota</taxon>
        <taxon>Actinomycetes</taxon>
        <taxon>Micrococcales</taxon>
        <taxon>Bogoriellaceae</taxon>
        <taxon>Bogoriella</taxon>
    </lineage>
</organism>
<name>A0A3N2BEI6_9MICO</name>
<dbReference type="Pfam" id="PF00392">
    <property type="entry name" value="GntR"/>
    <property type="match status" value="1"/>
</dbReference>
<protein>
    <submittedName>
        <fullName evidence="5">DNA-binding FadR family transcriptional regulator</fullName>
    </submittedName>
</protein>
<keyword evidence="3" id="KW-0804">Transcription</keyword>
<keyword evidence="6" id="KW-1185">Reference proteome</keyword>
<evidence type="ECO:0000313" key="5">
    <source>
        <dbReference type="EMBL" id="ROR73673.1"/>
    </source>
</evidence>
<evidence type="ECO:0000313" key="6">
    <source>
        <dbReference type="Proteomes" id="UP000280668"/>
    </source>
</evidence>
<dbReference type="AlphaFoldDB" id="A0A3N2BEI6"/>
<dbReference type="SMART" id="SM00895">
    <property type="entry name" value="FCD"/>
    <property type="match status" value="1"/>
</dbReference>
<proteinExistence type="predicted"/>
<dbReference type="Proteomes" id="UP000280668">
    <property type="component" value="Unassembled WGS sequence"/>
</dbReference>
<dbReference type="Gene3D" id="1.10.10.10">
    <property type="entry name" value="Winged helix-like DNA-binding domain superfamily/Winged helix DNA-binding domain"/>
    <property type="match status" value="1"/>
</dbReference>
<dbReference type="Pfam" id="PF07729">
    <property type="entry name" value="FCD"/>
    <property type="match status" value="1"/>
</dbReference>
<dbReference type="InterPro" id="IPR000524">
    <property type="entry name" value="Tscrpt_reg_HTH_GntR"/>
</dbReference>
<dbReference type="SUPFAM" id="SSF46785">
    <property type="entry name" value="Winged helix' DNA-binding domain"/>
    <property type="match status" value="1"/>
</dbReference>
<dbReference type="SMART" id="SM00345">
    <property type="entry name" value="HTH_GNTR"/>
    <property type="match status" value="1"/>
</dbReference>
<dbReference type="InterPro" id="IPR011711">
    <property type="entry name" value="GntR_C"/>
</dbReference>
<dbReference type="PROSITE" id="PS50949">
    <property type="entry name" value="HTH_GNTR"/>
    <property type="match status" value="1"/>
</dbReference>
<dbReference type="InterPro" id="IPR036390">
    <property type="entry name" value="WH_DNA-bd_sf"/>
</dbReference>
<dbReference type="PANTHER" id="PTHR43537">
    <property type="entry name" value="TRANSCRIPTIONAL REGULATOR, GNTR FAMILY"/>
    <property type="match status" value="1"/>
</dbReference>
<dbReference type="InterPro" id="IPR008920">
    <property type="entry name" value="TF_FadR/GntR_C"/>
</dbReference>
<dbReference type="PANTHER" id="PTHR43537:SF44">
    <property type="entry name" value="GNTR FAMILY REGULATORY PROTEIN"/>
    <property type="match status" value="1"/>
</dbReference>
<feature type="domain" description="HTH gntR-type" evidence="4">
    <location>
        <begin position="7"/>
        <end position="74"/>
    </location>
</feature>
<keyword evidence="2 5" id="KW-0238">DNA-binding</keyword>
<reference evidence="5 6" key="1">
    <citation type="submission" date="2018-11" db="EMBL/GenBank/DDBJ databases">
        <title>Sequencing the genomes of 1000 actinobacteria strains.</title>
        <authorList>
            <person name="Klenk H.-P."/>
        </authorList>
    </citation>
    <scope>NUCLEOTIDE SEQUENCE [LARGE SCALE GENOMIC DNA]</scope>
    <source>
        <strain evidence="5 6">DSM 11294</strain>
    </source>
</reference>
<keyword evidence="1" id="KW-0805">Transcription regulation</keyword>
<dbReference type="RefSeq" id="WP_170163271.1">
    <property type="nucleotide sequence ID" value="NZ_RKHK01000001.1"/>
</dbReference>
<dbReference type="SUPFAM" id="SSF48008">
    <property type="entry name" value="GntR ligand-binding domain-like"/>
    <property type="match status" value="1"/>
</dbReference>
<dbReference type="EMBL" id="RKHK01000001">
    <property type="protein sequence ID" value="ROR73673.1"/>
    <property type="molecule type" value="Genomic_DNA"/>
</dbReference>
<comment type="caution">
    <text evidence="5">The sequence shown here is derived from an EMBL/GenBank/DDBJ whole genome shotgun (WGS) entry which is preliminary data.</text>
</comment>
<evidence type="ECO:0000259" key="4">
    <source>
        <dbReference type="PROSITE" id="PS50949"/>
    </source>
</evidence>
<accession>A0A3N2BEI6</accession>
<dbReference type="GO" id="GO:0003700">
    <property type="term" value="F:DNA-binding transcription factor activity"/>
    <property type="evidence" value="ECO:0007669"/>
    <property type="project" value="InterPro"/>
</dbReference>
<gene>
    <name evidence="5" type="ORF">EDD31_2061</name>
</gene>